<evidence type="ECO:0000313" key="2">
    <source>
        <dbReference type="EMBL" id="KAF2648027.1"/>
    </source>
</evidence>
<sequence length="95" mass="10591">MWVAVLVFSSHDLFVLHLLLPYLSIFSLYDARLGRILVAINRRRSTIHIRGVITNRVPALNPPLRACAFPWSTVSEDVYTGRPSVMSSPSAGLDV</sequence>
<feature type="transmembrane region" description="Helical" evidence="1">
    <location>
        <begin position="20"/>
        <end position="40"/>
    </location>
</feature>
<evidence type="ECO:0000256" key="1">
    <source>
        <dbReference type="SAM" id="Phobius"/>
    </source>
</evidence>
<reference evidence="2" key="1">
    <citation type="journal article" date="2020" name="Stud. Mycol.">
        <title>101 Dothideomycetes genomes: a test case for predicting lifestyles and emergence of pathogens.</title>
        <authorList>
            <person name="Haridas S."/>
            <person name="Albert R."/>
            <person name="Binder M."/>
            <person name="Bloem J."/>
            <person name="Labutti K."/>
            <person name="Salamov A."/>
            <person name="Andreopoulos B."/>
            <person name="Baker S."/>
            <person name="Barry K."/>
            <person name="Bills G."/>
            <person name="Bluhm B."/>
            <person name="Cannon C."/>
            <person name="Castanera R."/>
            <person name="Culley D."/>
            <person name="Daum C."/>
            <person name="Ezra D."/>
            <person name="Gonzalez J."/>
            <person name="Henrissat B."/>
            <person name="Kuo A."/>
            <person name="Liang C."/>
            <person name="Lipzen A."/>
            <person name="Lutzoni F."/>
            <person name="Magnuson J."/>
            <person name="Mondo S."/>
            <person name="Nolan M."/>
            <person name="Ohm R."/>
            <person name="Pangilinan J."/>
            <person name="Park H.-J."/>
            <person name="Ramirez L."/>
            <person name="Alfaro M."/>
            <person name="Sun H."/>
            <person name="Tritt A."/>
            <person name="Yoshinaga Y."/>
            <person name="Zwiers L.-H."/>
            <person name="Turgeon B."/>
            <person name="Goodwin S."/>
            <person name="Spatafora J."/>
            <person name="Crous P."/>
            <person name="Grigoriev I."/>
        </authorList>
    </citation>
    <scope>NUCLEOTIDE SEQUENCE</scope>
    <source>
        <strain evidence="2">CBS 122681</strain>
    </source>
</reference>
<evidence type="ECO:0000313" key="3">
    <source>
        <dbReference type="Proteomes" id="UP000799324"/>
    </source>
</evidence>
<protein>
    <submittedName>
        <fullName evidence="2">Uncharacterized protein</fullName>
    </submittedName>
</protein>
<accession>A0A6A6SM34</accession>
<gene>
    <name evidence="2" type="ORF">K491DRAFT_264508</name>
</gene>
<proteinExistence type="predicted"/>
<keyword evidence="1" id="KW-0472">Membrane</keyword>
<dbReference type="Proteomes" id="UP000799324">
    <property type="component" value="Unassembled WGS sequence"/>
</dbReference>
<name>A0A6A6SM34_9PLEO</name>
<keyword evidence="1" id="KW-1133">Transmembrane helix</keyword>
<keyword evidence="1" id="KW-0812">Transmembrane</keyword>
<dbReference type="AlphaFoldDB" id="A0A6A6SM34"/>
<keyword evidence="3" id="KW-1185">Reference proteome</keyword>
<organism evidence="2 3">
    <name type="scientific">Lophiostoma macrostomum CBS 122681</name>
    <dbReference type="NCBI Taxonomy" id="1314788"/>
    <lineage>
        <taxon>Eukaryota</taxon>
        <taxon>Fungi</taxon>
        <taxon>Dikarya</taxon>
        <taxon>Ascomycota</taxon>
        <taxon>Pezizomycotina</taxon>
        <taxon>Dothideomycetes</taxon>
        <taxon>Pleosporomycetidae</taxon>
        <taxon>Pleosporales</taxon>
        <taxon>Lophiostomataceae</taxon>
        <taxon>Lophiostoma</taxon>
    </lineage>
</organism>
<dbReference type="EMBL" id="MU004563">
    <property type="protein sequence ID" value="KAF2648027.1"/>
    <property type="molecule type" value="Genomic_DNA"/>
</dbReference>